<dbReference type="PROSITE" id="PS50089">
    <property type="entry name" value="ZF_RING_2"/>
    <property type="match status" value="1"/>
</dbReference>
<dbReference type="EMBL" id="CAJJDP010000092">
    <property type="protein sequence ID" value="CAD8188564.1"/>
    <property type="molecule type" value="Genomic_DNA"/>
</dbReference>
<dbReference type="PANTHER" id="PTHR46076:SF3">
    <property type="entry name" value="E3 UBIQUITIN-PROTEIN LIGASE RING1"/>
    <property type="match status" value="1"/>
</dbReference>
<reference evidence="10" key="1">
    <citation type="submission" date="2021-01" db="EMBL/GenBank/DDBJ databases">
        <authorList>
            <consortium name="Genoscope - CEA"/>
            <person name="William W."/>
        </authorList>
    </citation>
    <scope>NUCLEOTIDE SEQUENCE</scope>
</reference>
<dbReference type="InterPro" id="IPR017907">
    <property type="entry name" value="Znf_RING_CS"/>
</dbReference>
<dbReference type="SMART" id="SM00184">
    <property type="entry name" value="RING"/>
    <property type="match status" value="1"/>
</dbReference>
<accession>A0A8S1WE26</accession>
<evidence type="ECO:0000259" key="9">
    <source>
        <dbReference type="PROSITE" id="PS50089"/>
    </source>
</evidence>
<keyword evidence="6 8" id="KW-0863">Zinc-finger</keyword>
<protein>
    <recommendedName>
        <fullName evidence="3">RING-type E3 ubiquitin transferase</fullName>
        <ecNumber evidence="3">2.3.2.27</ecNumber>
    </recommendedName>
</protein>
<dbReference type="GO" id="GO:0061630">
    <property type="term" value="F:ubiquitin protein ligase activity"/>
    <property type="evidence" value="ECO:0007669"/>
    <property type="project" value="UniProtKB-EC"/>
</dbReference>
<keyword evidence="11" id="KW-1185">Reference proteome</keyword>
<dbReference type="PANTHER" id="PTHR46076">
    <property type="entry name" value="E3 UBIQUITIN-PROTEIN LIGASE RING1 / RING 2 FAMILY MEMBER"/>
    <property type="match status" value="1"/>
</dbReference>
<organism evidence="10 11">
    <name type="scientific">Paramecium octaurelia</name>
    <dbReference type="NCBI Taxonomy" id="43137"/>
    <lineage>
        <taxon>Eukaryota</taxon>
        <taxon>Sar</taxon>
        <taxon>Alveolata</taxon>
        <taxon>Ciliophora</taxon>
        <taxon>Intramacronucleata</taxon>
        <taxon>Oligohymenophorea</taxon>
        <taxon>Peniculida</taxon>
        <taxon>Parameciidae</taxon>
        <taxon>Paramecium</taxon>
    </lineage>
</organism>
<evidence type="ECO:0000256" key="3">
    <source>
        <dbReference type="ARBA" id="ARBA00012483"/>
    </source>
</evidence>
<evidence type="ECO:0000256" key="1">
    <source>
        <dbReference type="ARBA" id="ARBA00000900"/>
    </source>
</evidence>
<evidence type="ECO:0000256" key="8">
    <source>
        <dbReference type="PROSITE-ProRule" id="PRU00175"/>
    </source>
</evidence>
<name>A0A8S1WE26_PAROT</name>
<evidence type="ECO:0000313" key="11">
    <source>
        <dbReference type="Proteomes" id="UP000683925"/>
    </source>
</evidence>
<proteinExistence type="predicted"/>
<dbReference type="AlphaFoldDB" id="A0A8S1WE26"/>
<dbReference type="GO" id="GO:0031519">
    <property type="term" value="C:PcG protein complex"/>
    <property type="evidence" value="ECO:0007669"/>
    <property type="project" value="TreeGrafter"/>
</dbReference>
<dbReference type="OMA" id="FQREKSC"/>
<keyword evidence="7" id="KW-0862">Zinc</keyword>
<feature type="domain" description="RING-type" evidence="9">
    <location>
        <begin position="55"/>
        <end position="96"/>
    </location>
</feature>
<dbReference type="GO" id="GO:0003682">
    <property type="term" value="F:chromatin binding"/>
    <property type="evidence" value="ECO:0007669"/>
    <property type="project" value="TreeGrafter"/>
</dbReference>
<dbReference type="GO" id="GO:0000151">
    <property type="term" value="C:ubiquitin ligase complex"/>
    <property type="evidence" value="ECO:0007669"/>
    <property type="project" value="InterPro"/>
</dbReference>
<evidence type="ECO:0000256" key="2">
    <source>
        <dbReference type="ARBA" id="ARBA00004906"/>
    </source>
</evidence>
<comment type="pathway">
    <text evidence="2">Protein modification; protein ubiquitination.</text>
</comment>
<evidence type="ECO:0000256" key="4">
    <source>
        <dbReference type="ARBA" id="ARBA00022679"/>
    </source>
</evidence>
<keyword evidence="4" id="KW-0808">Transferase</keyword>
<dbReference type="Proteomes" id="UP000683925">
    <property type="component" value="Unassembled WGS sequence"/>
</dbReference>
<comment type="catalytic activity">
    <reaction evidence="1">
        <text>S-ubiquitinyl-[E2 ubiquitin-conjugating enzyme]-L-cysteine + [acceptor protein]-L-lysine = [E2 ubiquitin-conjugating enzyme]-L-cysteine + N(6)-ubiquitinyl-[acceptor protein]-L-lysine.</text>
        <dbReference type="EC" id="2.3.2.27"/>
    </reaction>
</comment>
<evidence type="ECO:0000256" key="5">
    <source>
        <dbReference type="ARBA" id="ARBA00022723"/>
    </source>
</evidence>
<gene>
    <name evidence="10" type="ORF">POCTA_138.1.T0930022</name>
</gene>
<evidence type="ECO:0000256" key="7">
    <source>
        <dbReference type="ARBA" id="ARBA00022833"/>
    </source>
</evidence>
<evidence type="ECO:0000256" key="6">
    <source>
        <dbReference type="ARBA" id="ARBA00022771"/>
    </source>
</evidence>
<dbReference type="Pfam" id="PF13923">
    <property type="entry name" value="zf-C3HC4_2"/>
    <property type="match status" value="1"/>
</dbReference>
<dbReference type="EC" id="2.3.2.27" evidence="3"/>
<dbReference type="GO" id="GO:0008270">
    <property type="term" value="F:zinc ion binding"/>
    <property type="evidence" value="ECO:0007669"/>
    <property type="project" value="UniProtKB-KW"/>
</dbReference>
<dbReference type="PROSITE" id="PS00518">
    <property type="entry name" value="ZF_RING_1"/>
    <property type="match status" value="1"/>
</dbReference>
<comment type="caution">
    <text evidence="10">The sequence shown here is derived from an EMBL/GenBank/DDBJ whole genome shotgun (WGS) entry which is preliminary data.</text>
</comment>
<dbReference type="OrthoDB" id="313341at2759"/>
<dbReference type="InterPro" id="IPR043540">
    <property type="entry name" value="RING1/RING2"/>
</dbReference>
<keyword evidence="5" id="KW-0479">Metal-binding</keyword>
<dbReference type="InterPro" id="IPR001841">
    <property type="entry name" value="Znf_RING"/>
</dbReference>
<evidence type="ECO:0000313" key="10">
    <source>
        <dbReference type="EMBL" id="CAD8188564.1"/>
    </source>
</evidence>
<sequence length="273" mass="32449">MLGTLKEASDQSDSEYIVDEQTNNLIGIFKVRALIDSDKEPTDHQVVKIFDELQCPICLSLFEQPVYIKDCSHRFCKECIEKSIRFQREKSCPTCRKKIATRRDLRVDEVVNKILNTVVPDIKQYRMQEELLIQQEIKNFRQQKQKNEQLQKFVNKTNTNQSCNIQLCAQNQLINQIDKNFIKAPLITTVADIIQLIGFQLNLPEEFTKYIDIFINNEVQTQMDKTLAELNIQYWDKREDYQIYNPNDLHQQNKSKVNRQIHYSIDRFYQLYL</sequence>